<dbReference type="RefSeq" id="WP_113633274.1">
    <property type="nucleotide sequence ID" value="NZ_QNUX01000001.1"/>
</dbReference>
<keyword evidence="2" id="KW-1185">Reference proteome</keyword>
<name>A0A366B442_9FLAO</name>
<dbReference type="OrthoDB" id="9807923at2"/>
<accession>A0A366B442</accession>
<reference evidence="1 2" key="1">
    <citation type="submission" date="2018-07" db="EMBL/GenBank/DDBJ databases">
        <title>Complete genome sequence of Flavobacterium psychrolimnae LMG 22018.</title>
        <authorList>
            <person name="Kim D.-U."/>
        </authorList>
    </citation>
    <scope>NUCLEOTIDE SEQUENCE [LARGE SCALE GENOMIC DNA]</scope>
    <source>
        <strain evidence="1 2">LMG 22018</strain>
    </source>
</reference>
<evidence type="ECO:0000313" key="2">
    <source>
        <dbReference type="Proteomes" id="UP000253676"/>
    </source>
</evidence>
<dbReference type="Gene3D" id="3.30.530.20">
    <property type="match status" value="1"/>
</dbReference>
<comment type="caution">
    <text evidence="1">The sequence shown here is derived from an EMBL/GenBank/DDBJ whole genome shotgun (WGS) entry which is preliminary data.</text>
</comment>
<proteinExistence type="predicted"/>
<evidence type="ECO:0000313" key="1">
    <source>
        <dbReference type="EMBL" id="RBN51641.1"/>
    </source>
</evidence>
<organism evidence="1 2">
    <name type="scientific">Flavobacterium psychrolimnae</name>
    <dbReference type="NCBI Taxonomy" id="249351"/>
    <lineage>
        <taxon>Bacteria</taxon>
        <taxon>Pseudomonadati</taxon>
        <taxon>Bacteroidota</taxon>
        <taxon>Flavobacteriia</taxon>
        <taxon>Flavobacteriales</taxon>
        <taxon>Flavobacteriaceae</taxon>
        <taxon>Flavobacterium</taxon>
    </lineage>
</organism>
<dbReference type="Gene3D" id="3.20.80.10">
    <property type="entry name" value="Regulatory factor, effector binding domain"/>
    <property type="match status" value="1"/>
</dbReference>
<dbReference type="InterPro" id="IPR011256">
    <property type="entry name" value="Reg_factor_effector_dom_sf"/>
</dbReference>
<sequence length="373" mass="42195">MRILKYLFLLLLLSFVALSIFVATQKGDFTVERSKIINSPKSNVFNFVNDYRNWEDFGSWITADPEIKINYPGKTIGPGASYSWEGKDGNGDMKTLFVKENDSISQKMNYSGTESSVFWKFKDTVGGTKVTWKTIGKMSFSMKVYTAFNGGIDKIIGEMYEKSLANLDKTLDFEINTYTVKVDGPDKKAGTFYLKQTFNSKISNVIKNSRIVFYKINTFCKQNSIELNGKPFLIYHTYDVSSGLTKVSFCVPIKTQILTSSGSDILAGKLEPFDAVKTTLNGDYSHTQKALDKTKAYINTNKIVLDPAFSHLEVFTTSRTEIKNPSKWITEIYYPIQPKVIPVNSYVPAAIKKVEPVKTPEPFINKEEEQSEF</sequence>
<dbReference type="Proteomes" id="UP000253676">
    <property type="component" value="Unassembled WGS sequence"/>
</dbReference>
<dbReference type="AlphaFoldDB" id="A0A366B442"/>
<dbReference type="InterPro" id="IPR023393">
    <property type="entry name" value="START-like_dom_sf"/>
</dbReference>
<dbReference type="CDD" id="cd07818">
    <property type="entry name" value="SRPBCC_1"/>
    <property type="match status" value="1"/>
</dbReference>
<gene>
    <name evidence="1" type="ORF">DR980_00285</name>
</gene>
<dbReference type="EMBL" id="QNUX01000001">
    <property type="protein sequence ID" value="RBN51641.1"/>
    <property type="molecule type" value="Genomic_DNA"/>
</dbReference>
<protein>
    <submittedName>
        <fullName evidence="1">Transcriptional regulator</fullName>
    </submittedName>
</protein>
<dbReference type="SUPFAM" id="SSF55961">
    <property type="entry name" value="Bet v1-like"/>
    <property type="match status" value="1"/>
</dbReference>